<proteinExistence type="predicted"/>
<feature type="region of interest" description="Disordered" evidence="1">
    <location>
        <begin position="20"/>
        <end position="49"/>
    </location>
</feature>
<evidence type="ECO:0000256" key="1">
    <source>
        <dbReference type="SAM" id="MobiDB-lite"/>
    </source>
</evidence>
<dbReference type="Gene3D" id="2.40.70.10">
    <property type="entry name" value="Acid Proteases"/>
    <property type="match status" value="1"/>
</dbReference>
<protein>
    <submittedName>
        <fullName evidence="2">Uncharacterized protein</fullName>
    </submittedName>
</protein>
<sequence length="166" mass="18409">MRCSRELVTLCQVHSIEVPAFPMEEDGGDSNSEEADSDDEEMKGGYNSPTFDAYTVPCTSPKGFLDITLGKETSISVPLSHIIIPRNETREECILSILTTSVYLPLPPTNSTSSTNPTNETQPQPPPQTRSETPKKLHTGDTEYFILGAAIMEHTYMLFDHKRTDV</sequence>
<evidence type="ECO:0000313" key="3">
    <source>
        <dbReference type="Proteomes" id="UP000799291"/>
    </source>
</evidence>
<keyword evidence="3" id="KW-1185">Reference proteome</keyword>
<gene>
    <name evidence="2" type="ORF">K458DRAFT_65866</name>
</gene>
<evidence type="ECO:0000313" key="2">
    <source>
        <dbReference type="EMBL" id="KAF2691014.1"/>
    </source>
</evidence>
<feature type="region of interest" description="Disordered" evidence="1">
    <location>
        <begin position="105"/>
        <end position="138"/>
    </location>
</feature>
<dbReference type="AlphaFoldDB" id="A0A6G1JKD6"/>
<feature type="compositionally biased region" description="Low complexity" evidence="1">
    <location>
        <begin position="109"/>
        <end position="122"/>
    </location>
</feature>
<dbReference type="EMBL" id="MU005570">
    <property type="protein sequence ID" value="KAF2691014.1"/>
    <property type="molecule type" value="Genomic_DNA"/>
</dbReference>
<dbReference type="Proteomes" id="UP000799291">
    <property type="component" value="Unassembled WGS sequence"/>
</dbReference>
<dbReference type="InterPro" id="IPR021109">
    <property type="entry name" value="Peptidase_aspartic_dom_sf"/>
</dbReference>
<organism evidence="2 3">
    <name type="scientific">Lentithecium fluviatile CBS 122367</name>
    <dbReference type="NCBI Taxonomy" id="1168545"/>
    <lineage>
        <taxon>Eukaryota</taxon>
        <taxon>Fungi</taxon>
        <taxon>Dikarya</taxon>
        <taxon>Ascomycota</taxon>
        <taxon>Pezizomycotina</taxon>
        <taxon>Dothideomycetes</taxon>
        <taxon>Pleosporomycetidae</taxon>
        <taxon>Pleosporales</taxon>
        <taxon>Massarineae</taxon>
        <taxon>Lentitheciaceae</taxon>
        <taxon>Lentithecium</taxon>
    </lineage>
</organism>
<reference evidence="2" key="1">
    <citation type="journal article" date="2020" name="Stud. Mycol.">
        <title>101 Dothideomycetes genomes: a test case for predicting lifestyles and emergence of pathogens.</title>
        <authorList>
            <person name="Haridas S."/>
            <person name="Albert R."/>
            <person name="Binder M."/>
            <person name="Bloem J."/>
            <person name="Labutti K."/>
            <person name="Salamov A."/>
            <person name="Andreopoulos B."/>
            <person name="Baker S."/>
            <person name="Barry K."/>
            <person name="Bills G."/>
            <person name="Bluhm B."/>
            <person name="Cannon C."/>
            <person name="Castanera R."/>
            <person name="Culley D."/>
            <person name="Daum C."/>
            <person name="Ezra D."/>
            <person name="Gonzalez J."/>
            <person name="Henrissat B."/>
            <person name="Kuo A."/>
            <person name="Liang C."/>
            <person name="Lipzen A."/>
            <person name="Lutzoni F."/>
            <person name="Magnuson J."/>
            <person name="Mondo S."/>
            <person name="Nolan M."/>
            <person name="Ohm R."/>
            <person name="Pangilinan J."/>
            <person name="Park H.-J."/>
            <person name="Ramirez L."/>
            <person name="Alfaro M."/>
            <person name="Sun H."/>
            <person name="Tritt A."/>
            <person name="Yoshinaga Y."/>
            <person name="Zwiers L.-H."/>
            <person name="Turgeon B."/>
            <person name="Goodwin S."/>
            <person name="Spatafora J."/>
            <person name="Crous P."/>
            <person name="Grigoriev I."/>
        </authorList>
    </citation>
    <scope>NUCLEOTIDE SEQUENCE</scope>
    <source>
        <strain evidence="2">CBS 122367</strain>
    </source>
</reference>
<name>A0A6G1JKD6_9PLEO</name>
<accession>A0A6G1JKD6</accession>
<dbReference type="SUPFAM" id="SSF50630">
    <property type="entry name" value="Acid proteases"/>
    <property type="match status" value="1"/>
</dbReference>
<feature type="compositionally biased region" description="Acidic residues" evidence="1">
    <location>
        <begin position="23"/>
        <end position="41"/>
    </location>
</feature>